<dbReference type="NCBIfam" id="TIGR00665">
    <property type="entry name" value="DnaB"/>
    <property type="match status" value="1"/>
</dbReference>
<evidence type="ECO:0000256" key="9">
    <source>
        <dbReference type="ARBA" id="ARBA00023125"/>
    </source>
</evidence>
<dbReference type="GO" id="GO:0006269">
    <property type="term" value="P:DNA replication, synthesis of primer"/>
    <property type="evidence" value="ECO:0007669"/>
    <property type="project" value="UniProtKB-UniRule"/>
</dbReference>
<comment type="subunit">
    <text evidence="2">Homohexamer.</text>
</comment>
<dbReference type="EMBL" id="JAAQPH010000038">
    <property type="protein sequence ID" value="NIA72289.1"/>
    <property type="molecule type" value="Genomic_DNA"/>
</dbReference>
<dbReference type="Pfam" id="PF03796">
    <property type="entry name" value="DnaB_C"/>
    <property type="match status" value="1"/>
</dbReference>
<dbReference type="SMART" id="SM00382">
    <property type="entry name" value="AAA"/>
    <property type="match status" value="1"/>
</dbReference>
<evidence type="ECO:0000256" key="14">
    <source>
        <dbReference type="RuleBase" id="RU362085"/>
    </source>
</evidence>
<keyword evidence="10" id="KW-0413">Isomerase</keyword>
<evidence type="ECO:0000256" key="1">
    <source>
        <dbReference type="ARBA" id="ARBA00008428"/>
    </source>
</evidence>
<comment type="catalytic activity">
    <reaction evidence="12 14">
        <text>ATP + H2O = ADP + phosphate + H(+)</text>
        <dbReference type="Rhea" id="RHEA:13065"/>
        <dbReference type="ChEBI" id="CHEBI:15377"/>
        <dbReference type="ChEBI" id="CHEBI:15378"/>
        <dbReference type="ChEBI" id="CHEBI:30616"/>
        <dbReference type="ChEBI" id="CHEBI:43474"/>
        <dbReference type="ChEBI" id="CHEBI:456216"/>
        <dbReference type="EC" id="5.6.2.3"/>
    </reaction>
</comment>
<comment type="similarity">
    <text evidence="1 14">Belongs to the helicase family. DnaB subfamily.</text>
</comment>
<dbReference type="Proteomes" id="UP000761264">
    <property type="component" value="Unassembled WGS sequence"/>
</dbReference>
<dbReference type="InterPro" id="IPR007692">
    <property type="entry name" value="DNA_helicase_DnaB"/>
</dbReference>
<name>A0A967F3G1_9PROT</name>
<evidence type="ECO:0000256" key="5">
    <source>
        <dbReference type="ARBA" id="ARBA00022741"/>
    </source>
</evidence>
<dbReference type="CDD" id="cd00984">
    <property type="entry name" value="DnaB_C"/>
    <property type="match status" value="1"/>
</dbReference>
<evidence type="ECO:0000256" key="15">
    <source>
        <dbReference type="SAM" id="MobiDB-lite"/>
    </source>
</evidence>
<gene>
    <name evidence="17" type="primary">dnaB</name>
    <name evidence="17" type="ORF">HBA54_27225</name>
</gene>
<keyword evidence="9 14" id="KW-0238">DNA-binding</keyword>
<evidence type="ECO:0000256" key="12">
    <source>
        <dbReference type="ARBA" id="ARBA00048954"/>
    </source>
</evidence>
<evidence type="ECO:0000256" key="2">
    <source>
        <dbReference type="ARBA" id="ARBA00011643"/>
    </source>
</evidence>
<keyword evidence="7 14" id="KW-0347">Helicase</keyword>
<dbReference type="PANTHER" id="PTHR30153">
    <property type="entry name" value="REPLICATIVE DNA HELICASE DNAB"/>
    <property type="match status" value="1"/>
</dbReference>
<keyword evidence="3 14" id="KW-0639">Primosome</keyword>
<evidence type="ECO:0000256" key="6">
    <source>
        <dbReference type="ARBA" id="ARBA00022801"/>
    </source>
</evidence>
<evidence type="ECO:0000256" key="13">
    <source>
        <dbReference type="NCBIfam" id="TIGR00665"/>
    </source>
</evidence>
<protein>
    <recommendedName>
        <fullName evidence="13 14">Replicative DNA helicase</fullName>
        <ecNumber evidence="13 14">5.6.2.3</ecNumber>
    </recommendedName>
</protein>
<dbReference type="PANTHER" id="PTHR30153:SF2">
    <property type="entry name" value="REPLICATIVE DNA HELICASE"/>
    <property type="match status" value="1"/>
</dbReference>
<dbReference type="Gene3D" id="1.10.860.10">
    <property type="entry name" value="DNAb Helicase, Chain A"/>
    <property type="match status" value="1"/>
</dbReference>
<dbReference type="SUPFAM" id="SSF48024">
    <property type="entry name" value="N-terminal domain of DnaB helicase"/>
    <property type="match status" value="1"/>
</dbReference>
<keyword evidence="8 14" id="KW-0067">ATP-binding</keyword>
<dbReference type="InterPro" id="IPR007694">
    <property type="entry name" value="DNA_helicase_DnaB-like_C"/>
</dbReference>
<dbReference type="InterPro" id="IPR027417">
    <property type="entry name" value="P-loop_NTPase"/>
</dbReference>
<dbReference type="AlphaFoldDB" id="A0A967F3G1"/>
<keyword evidence="5 14" id="KW-0547">Nucleotide-binding</keyword>
<dbReference type="GO" id="GO:0005524">
    <property type="term" value="F:ATP binding"/>
    <property type="evidence" value="ECO:0007669"/>
    <property type="project" value="UniProtKB-UniRule"/>
</dbReference>
<organism evidence="17 18">
    <name type="scientific">Pelagibius litoralis</name>
    <dbReference type="NCBI Taxonomy" id="374515"/>
    <lineage>
        <taxon>Bacteria</taxon>
        <taxon>Pseudomonadati</taxon>
        <taxon>Pseudomonadota</taxon>
        <taxon>Alphaproteobacteria</taxon>
        <taxon>Rhodospirillales</taxon>
        <taxon>Rhodovibrionaceae</taxon>
        <taxon>Pelagibius</taxon>
    </lineage>
</organism>
<comment type="function">
    <text evidence="11 14">The main replicative DNA helicase, it participates in initiation and elongation during chromosome replication. Travels ahead of the DNA replisome, separating dsDNA into templates for DNA synthesis. A processive ATP-dependent 5'-3' DNA helicase it has DNA-dependent ATPase activity.</text>
</comment>
<proteinExistence type="inferred from homology"/>
<dbReference type="SUPFAM" id="SSF52540">
    <property type="entry name" value="P-loop containing nucleoside triphosphate hydrolases"/>
    <property type="match status" value="1"/>
</dbReference>
<dbReference type="InterPro" id="IPR036185">
    <property type="entry name" value="DNA_heli_DnaB-like_N_sf"/>
</dbReference>
<feature type="region of interest" description="Disordered" evidence="15">
    <location>
        <begin position="1"/>
        <end position="23"/>
    </location>
</feature>
<dbReference type="Gene3D" id="3.40.50.300">
    <property type="entry name" value="P-loop containing nucleotide triphosphate hydrolases"/>
    <property type="match status" value="1"/>
</dbReference>
<evidence type="ECO:0000259" key="16">
    <source>
        <dbReference type="PROSITE" id="PS51199"/>
    </source>
</evidence>
<sequence>MAMPAEEAPPWEGQRSDAWAPPSSDEAELGLLGAIFANNAAYDKVSDFLRPDHFADGTNAKIFMACEKMINQGQEANAVTLSGLFENDPALEQIGGKRYLAQIQSNFVTVINAKDYARTIHDCWLRRRTITIAGEAIDYAYRPDIDTDGAAIVEAALDELTDLAESGQREGGLVGIARLAKEVAERSAAIRKGEIEPGIQTGLTDLDRLTGGLHRQDLIILAGRPGMGKTALATRIAHGVASRMRTGADAEGGTTEQPQPVAFFSLEMSSEQLSRRIASERAGVEFEHTQQRDGLAEHEFEGFVRACMDLRGIPLMVDGTPGLSPAQIHARALGMKRRQGLSLIVVDHLGYVKPPHRSNSRHLDLSDITKALKATAKRLDVPVLLLCQLNRGVEGRDDKRPGLSDLRESGAIEEDADAVFFCYRDHYYIQRQEPKQKEGEDREQFSSRLHAWEQRRSNSAGKGEVIIGKQRNGPLETVRLAFIDRFMRWDNLARDLYGES</sequence>
<feature type="domain" description="SF4 helicase" evidence="16">
    <location>
        <begin position="192"/>
        <end position="496"/>
    </location>
</feature>
<keyword evidence="4 14" id="KW-0235">DNA replication</keyword>
<evidence type="ECO:0000256" key="11">
    <source>
        <dbReference type="ARBA" id="ARBA00044932"/>
    </source>
</evidence>
<evidence type="ECO:0000256" key="8">
    <source>
        <dbReference type="ARBA" id="ARBA00022840"/>
    </source>
</evidence>
<evidence type="ECO:0000256" key="7">
    <source>
        <dbReference type="ARBA" id="ARBA00022806"/>
    </source>
</evidence>
<dbReference type="RefSeq" id="WP_167231403.1">
    <property type="nucleotide sequence ID" value="NZ_JAAQPH010000038.1"/>
</dbReference>
<dbReference type="GO" id="GO:0005829">
    <property type="term" value="C:cytosol"/>
    <property type="evidence" value="ECO:0007669"/>
    <property type="project" value="TreeGrafter"/>
</dbReference>
<dbReference type="GO" id="GO:0016787">
    <property type="term" value="F:hydrolase activity"/>
    <property type="evidence" value="ECO:0007669"/>
    <property type="project" value="UniProtKB-KW"/>
</dbReference>
<dbReference type="PROSITE" id="PS51199">
    <property type="entry name" value="SF4_HELICASE"/>
    <property type="match status" value="1"/>
</dbReference>
<evidence type="ECO:0000256" key="3">
    <source>
        <dbReference type="ARBA" id="ARBA00022515"/>
    </source>
</evidence>
<dbReference type="Pfam" id="PF00772">
    <property type="entry name" value="DnaB"/>
    <property type="match status" value="1"/>
</dbReference>
<keyword evidence="18" id="KW-1185">Reference proteome</keyword>
<evidence type="ECO:0000313" key="17">
    <source>
        <dbReference type="EMBL" id="NIA72289.1"/>
    </source>
</evidence>
<dbReference type="InterPro" id="IPR016136">
    <property type="entry name" value="DNA_helicase_N/primase_C"/>
</dbReference>
<dbReference type="InterPro" id="IPR003593">
    <property type="entry name" value="AAA+_ATPase"/>
</dbReference>
<evidence type="ECO:0000256" key="4">
    <source>
        <dbReference type="ARBA" id="ARBA00022705"/>
    </source>
</evidence>
<comment type="caution">
    <text evidence="17">The sequence shown here is derived from an EMBL/GenBank/DDBJ whole genome shotgun (WGS) entry which is preliminary data.</text>
</comment>
<dbReference type="GO" id="GO:0003677">
    <property type="term" value="F:DNA binding"/>
    <property type="evidence" value="ECO:0007669"/>
    <property type="project" value="UniProtKB-UniRule"/>
</dbReference>
<dbReference type="GO" id="GO:1990077">
    <property type="term" value="C:primosome complex"/>
    <property type="evidence" value="ECO:0007669"/>
    <property type="project" value="UniProtKB-UniRule"/>
</dbReference>
<dbReference type="GO" id="GO:0043139">
    <property type="term" value="F:5'-3' DNA helicase activity"/>
    <property type="evidence" value="ECO:0007669"/>
    <property type="project" value="UniProtKB-EC"/>
</dbReference>
<dbReference type="InterPro" id="IPR007693">
    <property type="entry name" value="DNA_helicase_DnaB-like_N"/>
</dbReference>
<reference evidence="17" key="1">
    <citation type="submission" date="2020-03" db="EMBL/GenBank/DDBJ databases">
        <title>Genome of Pelagibius litoralis DSM 21314T.</title>
        <authorList>
            <person name="Wang G."/>
        </authorList>
    </citation>
    <scope>NUCLEOTIDE SEQUENCE</scope>
    <source>
        <strain evidence="17">DSM 21314</strain>
    </source>
</reference>
<dbReference type="EC" id="5.6.2.3" evidence="13 14"/>
<evidence type="ECO:0000313" key="18">
    <source>
        <dbReference type="Proteomes" id="UP000761264"/>
    </source>
</evidence>
<accession>A0A967F3G1</accession>
<evidence type="ECO:0000256" key="10">
    <source>
        <dbReference type="ARBA" id="ARBA00023235"/>
    </source>
</evidence>
<keyword evidence="6 14" id="KW-0378">Hydrolase</keyword>